<evidence type="ECO:0000256" key="1">
    <source>
        <dbReference type="SAM" id="MobiDB-lite"/>
    </source>
</evidence>
<evidence type="ECO:0000313" key="3">
    <source>
        <dbReference type="Proteomes" id="UP001265746"/>
    </source>
</evidence>
<dbReference type="AlphaFoldDB" id="A0AAD9SDX7"/>
<feature type="compositionally biased region" description="Acidic residues" evidence="1">
    <location>
        <begin position="170"/>
        <end position="182"/>
    </location>
</feature>
<feature type="compositionally biased region" description="Low complexity" evidence="1">
    <location>
        <begin position="183"/>
        <end position="203"/>
    </location>
</feature>
<proteinExistence type="predicted"/>
<organism evidence="2 3">
    <name type="scientific">Phomopsis amygdali</name>
    <name type="common">Fusicoccum amygdali</name>
    <dbReference type="NCBI Taxonomy" id="1214568"/>
    <lineage>
        <taxon>Eukaryota</taxon>
        <taxon>Fungi</taxon>
        <taxon>Dikarya</taxon>
        <taxon>Ascomycota</taxon>
        <taxon>Pezizomycotina</taxon>
        <taxon>Sordariomycetes</taxon>
        <taxon>Sordariomycetidae</taxon>
        <taxon>Diaporthales</taxon>
        <taxon>Diaporthaceae</taxon>
        <taxon>Diaporthe</taxon>
    </lineage>
</organism>
<dbReference type="GO" id="GO:0030515">
    <property type="term" value="F:snoRNA binding"/>
    <property type="evidence" value="ECO:0007669"/>
    <property type="project" value="InterPro"/>
</dbReference>
<accession>A0AAD9SDX7</accession>
<comment type="caution">
    <text evidence="2">The sequence shown here is derived from an EMBL/GenBank/DDBJ whole genome shotgun (WGS) entry which is preliminary data.</text>
</comment>
<feature type="compositionally biased region" description="Low complexity" evidence="1">
    <location>
        <begin position="1"/>
        <end position="18"/>
    </location>
</feature>
<sequence>MAFKKATAKSPKSKSTPSRQAKPEVVELSSDEKSSYDDIPDLDAEAAQDEEAGDDSGPQPEAVTPARKGGKRKAAEEDEDESPNAKKAKVSSVKISKSESESSGKKHTHRNVKVEIPVSTPVTKPAGKHIVFNDDDGPAEFFTPQEAPAQNLLDAQLSKGDAEGDAKVAEDEEESDSDDEAPEAVSSHTAAAQAAKSAQAATRAAEKQSELQRRKRQERDARLKQQAETRKKKQGVPDKKAAAEAEAEAAEVSPEPAQKTDAPTRKRLDRRALPDMLPDDFLEAASEDEEDDEEGDSDDGNRKPRKAKFNTVAKQVAKAESRRPQDQRVGSTVYRVVKKQEDPSLAPKLGKYSRHDKELLLRRGRPVARKGGFLVKRR</sequence>
<feature type="compositionally biased region" description="Basic and acidic residues" evidence="1">
    <location>
        <begin position="204"/>
        <end position="243"/>
    </location>
</feature>
<feature type="compositionally biased region" description="Basic and acidic residues" evidence="1">
    <location>
        <begin position="317"/>
        <end position="326"/>
    </location>
</feature>
<dbReference type="EMBL" id="JAUJFL010000004">
    <property type="protein sequence ID" value="KAK2605104.1"/>
    <property type="molecule type" value="Genomic_DNA"/>
</dbReference>
<reference evidence="2" key="1">
    <citation type="submission" date="2023-06" db="EMBL/GenBank/DDBJ databases">
        <authorList>
            <person name="Noh H."/>
        </authorList>
    </citation>
    <scope>NUCLEOTIDE SEQUENCE</scope>
    <source>
        <strain evidence="2">DUCC20226</strain>
    </source>
</reference>
<dbReference type="InterPro" id="IPR013268">
    <property type="entry name" value="UTP16"/>
</dbReference>
<evidence type="ECO:0000313" key="2">
    <source>
        <dbReference type="EMBL" id="KAK2605104.1"/>
    </source>
</evidence>
<feature type="compositionally biased region" description="Acidic residues" evidence="1">
    <location>
        <begin position="277"/>
        <end position="298"/>
    </location>
</feature>
<dbReference type="Proteomes" id="UP001265746">
    <property type="component" value="Unassembled WGS sequence"/>
</dbReference>
<feature type="compositionally biased region" description="Acidic residues" evidence="1">
    <location>
        <begin position="38"/>
        <end position="54"/>
    </location>
</feature>
<gene>
    <name evidence="2" type="ORF">N8I77_007975</name>
</gene>
<feature type="compositionally biased region" description="Basic and acidic residues" evidence="1">
    <location>
        <begin position="262"/>
        <end position="273"/>
    </location>
</feature>
<name>A0AAD9SDX7_PHOAM</name>
<feature type="compositionally biased region" description="Basic and acidic residues" evidence="1">
    <location>
        <begin position="160"/>
        <end position="169"/>
    </location>
</feature>
<dbReference type="GO" id="GO:0006364">
    <property type="term" value="P:rRNA processing"/>
    <property type="evidence" value="ECO:0007669"/>
    <property type="project" value="InterPro"/>
</dbReference>
<keyword evidence="3" id="KW-1185">Reference proteome</keyword>
<dbReference type="Pfam" id="PF08297">
    <property type="entry name" value="U3_snoRNA_assoc"/>
    <property type="match status" value="1"/>
</dbReference>
<feature type="compositionally biased region" description="Basic and acidic residues" evidence="1">
    <location>
        <begin position="21"/>
        <end position="36"/>
    </location>
</feature>
<feature type="region of interest" description="Disordered" evidence="1">
    <location>
        <begin position="1"/>
        <end position="332"/>
    </location>
</feature>
<protein>
    <submittedName>
        <fullName evidence="2">Uncharacterized protein</fullName>
    </submittedName>
</protein>